<dbReference type="Pfam" id="PF00561">
    <property type="entry name" value="Abhydrolase_1"/>
    <property type="match status" value="1"/>
</dbReference>
<dbReference type="Gene3D" id="3.40.50.1820">
    <property type="entry name" value="alpha/beta hydrolase"/>
    <property type="match status" value="1"/>
</dbReference>
<keyword evidence="5" id="KW-1185">Reference proteome</keyword>
<dbReference type="EMBL" id="JACAZF010000001">
    <property type="protein sequence ID" value="KAF7316122.1"/>
    <property type="molecule type" value="Genomic_DNA"/>
</dbReference>
<evidence type="ECO:0000313" key="5">
    <source>
        <dbReference type="Proteomes" id="UP000636479"/>
    </source>
</evidence>
<evidence type="ECO:0000313" key="4">
    <source>
        <dbReference type="EMBL" id="KAF7316122.1"/>
    </source>
</evidence>
<evidence type="ECO:0000256" key="1">
    <source>
        <dbReference type="ARBA" id="ARBA00022801"/>
    </source>
</evidence>
<dbReference type="GeneID" id="59340751"/>
<gene>
    <name evidence="4" type="ORF">MIND_00130300</name>
</gene>
<dbReference type="InterPro" id="IPR000073">
    <property type="entry name" value="AB_hydrolase_1"/>
</dbReference>
<dbReference type="PRINTS" id="PR00412">
    <property type="entry name" value="EPOXHYDRLASE"/>
</dbReference>
<sequence>MLSESTSWPNLPPRVKSRFLPVNGLRMHFLEAIPETPRADEPLGLIILLHGFPELAYSWRKVIGPLADAGYHVVAPDQRVCGRTTPAGISAQTKFDDSLLPFQMTNMVKDVVGLVHSLGYNSVVAVVGHDFGSPIAAYCALIRPDLFRSVVMMSAPFTGPPQIKPVPLPKDDLQLDPTMQMLSDALGKLDPPRTHYTHYYSTRQAGSDMLNPPNGLHAFMREYYHVKSASWEGNHDPKPHPTAVTGPADIVATMAALPHYYVMGEPTMPLAVNGCGPSGDDSWLTDEELAVYVQEYARTGFQGNLNWYRIKVLSGWEADCELFSGKRIEIPAMFIAGSYDWGTYQVTGAAEMMKEKVCAKMEDQDFVLIEGAGHWVQQEKSVQVVNELLRFLQKTRK</sequence>
<accession>A0A8H6TG60</accession>
<evidence type="ECO:0000259" key="3">
    <source>
        <dbReference type="Pfam" id="PF00561"/>
    </source>
</evidence>
<dbReference type="SUPFAM" id="SSF53474">
    <property type="entry name" value="alpha/beta-Hydrolases"/>
    <property type="match status" value="1"/>
</dbReference>
<comment type="caution">
    <text evidence="4">The sequence shown here is derived from an EMBL/GenBank/DDBJ whole genome shotgun (WGS) entry which is preliminary data.</text>
</comment>
<comment type="similarity">
    <text evidence="2">Belongs to the AB hydrolase superfamily. Epoxide hydrolase family.</text>
</comment>
<dbReference type="Proteomes" id="UP000636479">
    <property type="component" value="Unassembled WGS sequence"/>
</dbReference>
<dbReference type="InterPro" id="IPR029058">
    <property type="entry name" value="AB_hydrolase_fold"/>
</dbReference>
<reference evidence="4" key="1">
    <citation type="submission" date="2020-05" db="EMBL/GenBank/DDBJ databases">
        <title>Mycena genomes resolve the evolution of fungal bioluminescence.</title>
        <authorList>
            <person name="Tsai I.J."/>
        </authorList>
    </citation>
    <scope>NUCLEOTIDE SEQUENCE</scope>
    <source>
        <strain evidence="4">171206Taipei</strain>
    </source>
</reference>
<name>A0A8H6TG60_9AGAR</name>
<evidence type="ECO:0000256" key="2">
    <source>
        <dbReference type="ARBA" id="ARBA00038334"/>
    </source>
</evidence>
<dbReference type="InterPro" id="IPR000639">
    <property type="entry name" value="Epox_hydrolase-like"/>
</dbReference>
<keyword evidence="1 4" id="KW-0378">Hydrolase</keyword>
<dbReference type="AlphaFoldDB" id="A0A8H6TG60"/>
<dbReference type="RefSeq" id="XP_037226145.1">
    <property type="nucleotide sequence ID" value="XM_037358235.1"/>
</dbReference>
<dbReference type="PANTHER" id="PTHR43329">
    <property type="entry name" value="EPOXIDE HYDROLASE"/>
    <property type="match status" value="1"/>
</dbReference>
<organism evidence="4 5">
    <name type="scientific">Mycena indigotica</name>
    <dbReference type="NCBI Taxonomy" id="2126181"/>
    <lineage>
        <taxon>Eukaryota</taxon>
        <taxon>Fungi</taxon>
        <taxon>Dikarya</taxon>
        <taxon>Basidiomycota</taxon>
        <taxon>Agaricomycotina</taxon>
        <taxon>Agaricomycetes</taxon>
        <taxon>Agaricomycetidae</taxon>
        <taxon>Agaricales</taxon>
        <taxon>Marasmiineae</taxon>
        <taxon>Mycenaceae</taxon>
        <taxon>Mycena</taxon>
    </lineage>
</organism>
<dbReference type="GO" id="GO:0016787">
    <property type="term" value="F:hydrolase activity"/>
    <property type="evidence" value="ECO:0007669"/>
    <property type="project" value="UniProtKB-KW"/>
</dbReference>
<proteinExistence type="inferred from homology"/>
<dbReference type="OrthoDB" id="6431331at2759"/>
<protein>
    <submittedName>
        <fullName evidence="4">Epoxide hydrolase hydrolase</fullName>
    </submittedName>
</protein>
<feature type="domain" description="AB hydrolase-1" evidence="3">
    <location>
        <begin position="45"/>
        <end position="176"/>
    </location>
</feature>